<protein>
    <submittedName>
        <fullName evidence="1">Cysteine-rich CPXCG protein</fullName>
    </submittedName>
</protein>
<gene>
    <name evidence="1" type="ORF">DES35_101820</name>
</gene>
<evidence type="ECO:0000313" key="2">
    <source>
        <dbReference type="Proteomes" id="UP000253517"/>
    </source>
</evidence>
<dbReference type="InterPro" id="IPR025990">
    <property type="entry name" value="zinc_ribbon_bacterial"/>
</dbReference>
<accession>A0A369A8R3</accession>
<dbReference type="Pfam" id="PF14255">
    <property type="entry name" value="Zn_ribbon_21"/>
    <property type="match status" value="1"/>
</dbReference>
<dbReference type="EMBL" id="QPJS01000001">
    <property type="protein sequence ID" value="RCX05533.1"/>
    <property type="molecule type" value="Genomic_DNA"/>
</dbReference>
<name>A0A369A8R3_9FLAO</name>
<dbReference type="Proteomes" id="UP000253517">
    <property type="component" value="Unassembled WGS sequence"/>
</dbReference>
<reference evidence="1 2" key="1">
    <citation type="submission" date="2018-07" db="EMBL/GenBank/DDBJ databases">
        <title>Genomic Encyclopedia of Type Strains, Phase IV (KMG-IV): sequencing the most valuable type-strain genomes for metagenomic binning, comparative biology and taxonomic classification.</title>
        <authorList>
            <person name="Goeker M."/>
        </authorList>
    </citation>
    <scope>NUCLEOTIDE SEQUENCE [LARGE SCALE GENOMIC DNA]</scope>
    <source>
        <strain evidence="1 2">DSM 21410</strain>
    </source>
</reference>
<dbReference type="AlphaFoldDB" id="A0A369A8R3"/>
<proteinExistence type="predicted"/>
<evidence type="ECO:0000313" key="1">
    <source>
        <dbReference type="EMBL" id="RCX05533.1"/>
    </source>
</evidence>
<keyword evidence="2" id="KW-1185">Reference proteome</keyword>
<organism evidence="1 2">
    <name type="scientific">Schleiferia thermophila</name>
    <dbReference type="NCBI Taxonomy" id="884107"/>
    <lineage>
        <taxon>Bacteria</taxon>
        <taxon>Pseudomonadati</taxon>
        <taxon>Bacteroidota</taxon>
        <taxon>Flavobacteriia</taxon>
        <taxon>Flavobacteriales</taxon>
        <taxon>Schleiferiaceae</taxon>
        <taxon>Schleiferia</taxon>
    </lineage>
</organism>
<comment type="caution">
    <text evidence="1">The sequence shown here is derived from an EMBL/GenBank/DDBJ whole genome shotgun (WGS) entry which is preliminary data.</text>
</comment>
<sequence length="66" mass="7607">MEEFFFNCPYCYASVSILTEPLPGHYHYIEDCEVCCRPITLRYTVVLSPGGEVRILHFTATTDDEL</sequence>